<organism evidence="4 5">
    <name type="scientific">Leptonema illini</name>
    <dbReference type="NCBI Taxonomy" id="183"/>
    <lineage>
        <taxon>Bacteria</taxon>
        <taxon>Pseudomonadati</taxon>
        <taxon>Spirochaetota</taxon>
        <taxon>Spirochaetia</taxon>
        <taxon>Leptospirales</taxon>
        <taxon>Leptospiraceae</taxon>
        <taxon>Leptonema</taxon>
    </lineage>
</organism>
<protein>
    <submittedName>
        <fullName evidence="4">Amidohydrolase</fullName>
    </submittedName>
</protein>
<feature type="binding site" evidence="2">
    <location>
        <position position="363"/>
    </location>
    <ligand>
        <name>Mn(2+)</name>
        <dbReference type="ChEBI" id="CHEBI:29035"/>
        <label>2</label>
    </ligand>
</feature>
<dbReference type="GO" id="GO:0019877">
    <property type="term" value="P:diaminopimelate biosynthetic process"/>
    <property type="evidence" value="ECO:0007669"/>
    <property type="project" value="UniProtKB-ARBA"/>
</dbReference>
<keyword evidence="1 4" id="KW-0378">Hydrolase</keyword>
<proteinExistence type="predicted"/>
<gene>
    <name evidence="4" type="ORF">F9K24_11460</name>
</gene>
<dbReference type="PANTHER" id="PTHR11014">
    <property type="entry name" value="PEPTIDASE M20 FAMILY MEMBER"/>
    <property type="match status" value="1"/>
</dbReference>
<feature type="binding site" evidence="2">
    <location>
        <position position="140"/>
    </location>
    <ligand>
        <name>Mn(2+)</name>
        <dbReference type="ChEBI" id="CHEBI:29035"/>
        <label>2</label>
    </ligand>
</feature>
<dbReference type="Pfam" id="PF07687">
    <property type="entry name" value="M20_dimer"/>
    <property type="match status" value="1"/>
</dbReference>
<feature type="binding site" evidence="2">
    <location>
        <position position="102"/>
    </location>
    <ligand>
        <name>Mn(2+)</name>
        <dbReference type="ChEBI" id="CHEBI:29035"/>
        <label>2</label>
    </ligand>
</feature>
<name>A0A833LYM3_9LEPT</name>
<dbReference type="SUPFAM" id="SSF53187">
    <property type="entry name" value="Zn-dependent exopeptidases"/>
    <property type="match status" value="1"/>
</dbReference>
<reference evidence="4 5" key="1">
    <citation type="submission" date="2019-10" db="EMBL/GenBank/DDBJ databases">
        <title>Extracellular Electron Transfer in a Candidatus Methanoperedens spp. Enrichment Culture.</title>
        <authorList>
            <person name="Berger S."/>
            <person name="Rangel Shaw D."/>
            <person name="Berben T."/>
            <person name="In 'T Zandt M."/>
            <person name="Frank J."/>
            <person name="Reimann J."/>
            <person name="Jetten M.S.M."/>
            <person name="Welte C.U."/>
        </authorList>
    </citation>
    <scope>NUCLEOTIDE SEQUENCE [LARGE SCALE GENOMIC DNA]</scope>
    <source>
        <strain evidence="4">SB12</strain>
    </source>
</reference>
<dbReference type="Gene3D" id="3.40.630.10">
    <property type="entry name" value="Zn peptidases"/>
    <property type="match status" value="1"/>
</dbReference>
<evidence type="ECO:0000259" key="3">
    <source>
        <dbReference type="Pfam" id="PF07687"/>
    </source>
</evidence>
<feature type="binding site" evidence="2">
    <location>
        <position position="166"/>
    </location>
    <ligand>
        <name>Mn(2+)</name>
        <dbReference type="ChEBI" id="CHEBI:29035"/>
        <label>2</label>
    </ligand>
</feature>
<comment type="caution">
    <text evidence="4">The sequence shown here is derived from an EMBL/GenBank/DDBJ whole genome shotgun (WGS) entry which is preliminary data.</text>
</comment>
<dbReference type="Pfam" id="PF01546">
    <property type="entry name" value="Peptidase_M20"/>
    <property type="match status" value="1"/>
</dbReference>
<dbReference type="Gene3D" id="3.30.70.360">
    <property type="match status" value="1"/>
</dbReference>
<dbReference type="NCBIfam" id="TIGR01891">
    <property type="entry name" value="amidohydrolases"/>
    <property type="match status" value="1"/>
</dbReference>
<accession>A0A833LYM3</accession>
<evidence type="ECO:0000256" key="1">
    <source>
        <dbReference type="ARBA" id="ARBA00022801"/>
    </source>
</evidence>
<keyword evidence="2" id="KW-0464">Manganese</keyword>
<dbReference type="InterPro" id="IPR002933">
    <property type="entry name" value="Peptidase_M20"/>
</dbReference>
<evidence type="ECO:0000256" key="2">
    <source>
        <dbReference type="PIRSR" id="PIRSR005962-1"/>
    </source>
</evidence>
<dbReference type="CDD" id="cd05666">
    <property type="entry name" value="M20_Acy1-like"/>
    <property type="match status" value="1"/>
</dbReference>
<keyword evidence="2" id="KW-0479">Metal-binding</keyword>
<dbReference type="InterPro" id="IPR011650">
    <property type="entry name" value="Peptidase_M20_dimer"/>
</dbReference>
<feature type="domain" description="Peptidase M20 dimerisation" evidence="3">
    <location>
        <begin position="190"/>
        <end position="276"/>
    </location>
</feature>
<dbReference type="PIRSF" id="PIRSF005962">
    <property type="entry name" value="Pept_M20D_amidohydro"/>
    <property type="match status" value="1"/>
</dbReference>
<dbReference type="SUPFAM" id="SSF55031">
    <property type="entry name" value="Bacterial exopeptidase dimerisation domain"/>
    <property type="match status" value="1"/>
</dbReference>
<evidence type="ECO:0000313" key="4">
    <source>
        <dbReference type="EMBL" id="KAB2932214.1"/>
    </source>
</evidence>
<dbReference type="Proteomes" id="UP000460298">
    <property type="component" value="Unassembled WGS sequence"/>
</dbReference>
<evidence type="ECO:0000313" key="5">
    <source>
        <dbReference type="Proteomes" id="UP000460298"/>
    </source>
</evidence>
<dbReference type="AlphaFoldDB" id="A0A833LYM3"/>
<dbReference type="EMBL" id="WBUI01000010">
    <property type="protein sequence ID" value="KAB2932214.1"/>
    <property type="molecule type" value="Genomic_DNA"/>
</dbReference>
<dbReference type="FunFam" id="3.30.70.360:FF:000001">
    <property type="entry name" value="N-acetyldiaminopimelate deacetylase"/>
    <property type="match status" value="1"/>
</dbReference>
<comment type="cofactor">
    <cofactor evidence="2">
        <name>Mn(2+)</name>
        <dbReference type="ChEBI" id="CHEBI:29035"/>
    </cofactor>
    <text evidence="2">The Mn(2+) ion enhances activity.</text>
</comment>
<dbReference type="GO" id="GO:0046872">
    <property type="term" value="F:metal ion binding"/>
    <property type="evidence" value="ECO:0007669"/>
    <property type="project" value="UniProtKB-KW"/>
</dbReference>
<dbReference type="GO" id="GO:0050118">
    <property type="term" value="F:N-acetyldiaminopimelate deacetylase activity"/>
    <property type="evidence" value="ECO:0007669"/>
    <property type="project" value="UniProtKB-ARBA"/>
</dbReference>
<feature type="binding site" evidence="2">
    <location>
        <position position="104"/>
    </location>
    <ligand>
        <name>Mn(2+)</name>
        <dbReference type="ChEBI" id="CHEBI:29035"/>
        <label>2</label>
    </ligand>
</feature>
<dbReference type="InterPro" id="IPR036264">
    <property type="entry name" value="Bact_exopeptidase_dim_dom"/>
</dbReference>
<dbReference type="InterPro" id="IPR017439">
    <property type="entry name" value="Amidohydrolase"/>
</dbReference>
<sequence>MEKDWQQLIARAAEQAVVYRHRLHSRPEIAFEERETSDYVAETLKSCEHLQVHRGLAGTGVVAVLGEGGPMIGLRAELDALPMQEHNTFAHRSQIPMRMHACGHDGHMAMLLGAARVLSQLHGQSPLSGRVCFIFQPAEENEGGARRMIDEGFLDRFPLQSIYAMHNWPGMREGVFGLKIGPIMAAYDRFDITIRGTGAHAAMPQNGSDTILASSALVQALHSMQSRKSPMEPAVLSVTSIHGGEAYNILPDSVSLRGTLRTFDRATRESLLSRTRHITTGIESAYDVRIDFAVTEGYPATVNSEQETLFARDVAVALVGEENVVFPVVADTGSEDFSCFLERVPGSYVWLGNGPKAGGCTLHNPNYDFNDSLLKTGIGFWTALSQDFFRRMSV</sequence>
<dbReference type="PANTHER" id="PTHR11014:SF63">
    <property type="entry name" value="METALLOPEPTIDASE, PUTATIVE (AFU_ORTHOLOGUE AFUA_6G09600)-RELATED"/>
    <property type="match status" value="1"/>
</dbReference>